<feature type="chain" id="PRO_5047487010" description="Peptidoglycan-binding protein CsiV" evidence="1">
    <location>
        <begin position="42"/>
        <end position="221"/>
    </location>
</feature>
<evidence type="ECO:0000256" key="1">
    <source>
        <dbReference type="SAM" id="SignalP"/>
    </source>
</evidence>
<evidence type="ECO:0000313" key="2">
    <source>
        <dbReference type="EMBL" id="MBO1926696.1"/>
    </source>
</evidence>
<keyword evidence="1" id="KW-0732">Signal</keyword>
<dbReference type="Proteomes" id="UP000664835">
    <property type="component" value="Unassembled WGS sequence"/>
</dbReference>
<dbReference type="RefSeq" id="WP_208148141.1">
    <property type="nucleotide sequence ID" value="NZ_JAGETV010000004.1"/>
</dbReference>
<dbReference type="Pfam" id="PF10972">
    <property type="entry name" value="CsiV"/>
    <property type="match status" value="1"/>
</dbReference>
<gene>
    <name evidence="2" type="ORF">J3998_03835</name>
</gene>
<reference evidence="2 3" key="1">
    <citation type="submission" date="2021-03" db="EMBL/GenBank/DDBJ databases">
        <title>Thiomicrorhabdus sp.nov.,novel sulfur-oxidizing bacteria isolated from coastal sediment.</title>
        <authorList>
            <person name="Liu X."/>
        </authorList>
    </citation>
    <scope>NUCLEOTIDE SEQUENCE [LARGE SCALE GENOMIC DNA]</scope>
    <source>
        <strain evidence="2 3">6S2-11</strain>
    </source>
</reference>
<evidence type="ECO:0000313" key="3">
    <source>
        <dbReference type="Proteomes" id="UP000664835"/>
    </source>
</evidence>
<sequence>MNAIQLPVQRTQYKLNPLFTKYLAALLVLLAFILSSNAIQAADLPRYKVEVIVFEQLAIKGWTEENWPELNSSVDLTNSTSYLTKKTKPLYLGNASPQLTSVVQKLGKGYRPIFHETWTQFAYGNKKAPKVSIEQSTASSRLIGTVKVYKTKFSHIELDLELERRIPSAVRGAMAERMGIEEAYLPDYWRFQLKEKRKADSGELHYFDHPLFGAIVKINRL</sequence>
<keyword evidence="3" id="KW-1185">Reference proteome</keyword>
<proteinExistence type="predicted"/>
<protein>
    <recommendedName>
        <fullName evidence="4">Peptidoglycan-binding protein CsiV</fullName>
    </recommendedName>
</protein>
<comment type="caution">
    <text evidence="2">The sequence shown here is derived from an EMBL/GenBank/DDBJ whole genome shotgun (WGS) entry which is preliminary data.</text>
</comment>
<name>A0ABS3Q2Y0_9GAMM</name>
<accession>A0ABS3Q2Y0</accession>
<dbReference type="InterPro" id="IPR021241">
    <property type="entry name" value="CsiV"/>
</dbReference>
<evidence type="ECO:0008006" key="4">
    <source>
        <dbReference type="Google" id="ProtNLM"/>
    </source>
</evidence>
<dbReference type="EMBL" id="JAGETV010000004">
    <property type="protein sequence ID" value="MBO1926696.1"/>
    <property type="molecule type" value="Genomic_DNA"/>
</dbReference>
<organism evidence="2 3">
    <name type="scientific">Thiomicrorhabdus marina</name>
    <dbReference type="NCBI Taxonomy" id="2818442"/>
    <lineage>
        <taxon>Bacteria</taxon>
        <taxon>Pseudomonadati</taxon>
        <taxon>Pseudomonadota</taxon>
        <taxon>Gammaproteobacteria</taxon>
        <taxon>Thiotrichales</taxon>
        <taxon>Piscirickettsiaceae</taxon>
        <taxon>Thiomicrorhabdus</taxon>
    </lineage>
</organism>
<feature type="signal peptide" evidence="1">
    <location>
        <begin position="1"/>
        <end position="41"/>
    </location>
</feature>